<gene>
    <name evidence="2" type="ORF">Cgig2_032201</name>
</gene>
<reference evidence="2" key="1">
    <citation type="submission" date="2022-04" db="EMBL/GenBank/DDBJ databases">
        <title>Carnegiea gigantea Genome sequencing and assembly v2.</title>
        <authorList>
            <person name="Copetti D."/>
            <person name="Sanderson M.J."/>
            <person name="Burquez A."/>
            <person name="Wojciechowski M.F."/>
        </authorList>
    </citation>
    <scope>NUCLEOTIDE SEQUENCE</scope>
    <source>
        <strain evidence="2">SGP5-SGP5p</strain>
        <tissue evidence="2">Aerial part</tissue>
    </source>
</reference>
<evidence type="ECO:0000313" key="3">
    <source>
        <dbReference type="Proteomes" id="UP001153076"/>
    </source>
</evidence>
<name>A0A9Q1QD53_9CARY</name>
<protein>
    <submittedName>
        <fullName evidence="2">Uncharacterized protein</fullName>
    </submittedName>
</protein>
<dbReference type="EMBL" id="JAKOGI010000347">
    <property type="protein sequence ID" value="KAJ8436380.1"/>
    <property type="molecule type" value="Genomic_DNA"/>
</dbReference>
<sequence length="357" mass="39361">MKILIPTDYFHTIENEILLHIESSGYRITVQEIGPCTQVIQHAQSDLNDPSKGASNGVVPGFEDLQDDMSSENDVANSDSTRFHLIRQGTSCFSQSGFSEEILKITQHLSTSGEGQSTKIPEYIEQPPGFEKGTHHQSAIFHTWEPAMKLGDRADDALTRVAEVRVSDSLEGGKTPEDKLADVNDADSSVPATDEIGIKTIGDEIQIVQETQNLNDIERLEVNNNSLGSRIEESLDSPTKTKTACFSHNGSFHEVEQPRQQAVECERSMEIGGAHQLEGGDGPEQPPGFEIQVNTNFLQKLERSEAKMEQSGLIQIAKESLEVGKFLGLTVVDKEEAAFRRITGSLKKEIERKASKQ</sequence>
<accession>A0A9Q1QD53</accession>
<evidence type="ECO:0000256" key="1">
    <source>
        <dbReference type="SAM" id="MobiDB-lite"/>
    </source>
</evidence>
<evidence type="ECO:0000313" key="2">
    <source>
        <dbReference type="EMBL" id="KAJ8436380.1"/>
    </source>
</evidence>
<dbReference type="Proteomes" id="UP001153076">
    <property type="component" value="Unassembled WGS sequence"/>
</dbReference>
<feature type="region of interest" description="Disordered" evidence="1">
    <location>
        <begin position="168"/>
        <end position="190"/>
    </location>
</feature>
<proteinExistence type="predicted"/>
<organism evidence="2 3">
    <name type="scientific">Carnegiea gigantea</name>
    <dbReference type="NCBI Taxonomy" id="171969"/>
    <lineage>
        <taxon>Eukaryota</taxon>
        <taxon>Viridiplantae</taxon>
        <taxon>Streptophyta</taxon>
        <taxon>Embryophyta</taxon>
        <taxon>Tracheophyta</taxon>
        <taxon>Spermatophyta</taxon>
        <taxon>Magnoliopsida</taxon>
        <taxon>eudicotyledons</taxon>
        <taxon>Gunneridae</taxon>
        <taxon>Pentapetalae</taxon>
        <taxon>Caryophyllales</taxon>
        <taxon>Cactineae</taxon>
        <taxon>Cactaceae</taxon>
        <taxon>Cactoideae</taxon>
        <taxon>Echinocereeae</taxon>
        <taxon>Carnegiea</taxon>
    </lineage>
</organism>
<comment type="caution">
    <text evidence="2">The sequence shown here is derived from an EMBL/GenBank/DDBJ whole genome shotgun (WGS) entry which is preliminary data.</text>
</comment>
<dbReference type="AlphaFoldDB" id="A0A9Q1QD53"/>
<keyword evidence="3" id="KW-1185">Reference proteome</keyword>